<dbReference type="PANTHER" id="PTHR47926:SF349">
    <property type="entry name" value="(WILD MALAYSIAN BANANA) HYPOTHETICAL PROTEIN"/>
    <property type="match status" value="1"/>
</dbReference>
<protein>
    <submittedName>
        <fullName evidence="3">Pentatricopeptide repeat-containing protein</fullName>
    </submittedName>
</protein>
<dbReference type="PROSITE" id="PS51375">
    <property type="entry name" value="PPR"/>
    <property type="match status" value="1"/>
</dbReference>
<reference evidence="3" key="1">
    <citation type="submission" date="2018-02" db="EMBL/GenBank/DDBJ databases">
        <title>Rhizophora mucronata_Transcriptome.</title>
        <authorList>
            <person name="Meera S.P."/>
            <person name="Sreeshan A."/>
            <person name="Augustine A."/>
        </authorList>
    </citation>
    <scope>NUCLEOTIDE SEQUENCE</scope>
    <source>
        <tissue evidence="3">Leaf</tissue>
    </source>
</reference>
<dbReference type="GO" id="GO:0009451">
    <property type="term" value="P:RNA modification"/>
    <property type="evidence" value="ECO:0007669"/>
    <property type="project" value="InterPro"/>
</dbReference>
<dbReference type="InterPro" id="IPR011990">
    <property type="entry name" value="TPR-like_helical_dom_sf"/>
</dbReference>
<organism evidence="3">
    <name type="scientific">Rhizophora mucronata</name>
    <name type="common">Asiatic mangrove</name>
    <dbReference type="NCBI Taxonomy" id="61149"/>
    <lineage>
        <taxon>Eukaryota</taxon>
        <taxon>Viridiplantae</taxon>
        <taxon>Streptophyta</taxon>
        <taxon>Embryophyta</taxon>
        <taxon>Tracheophyta</taxon>
        <taxon>Spermatophyta</taxon>
        <taxon>Magnoliopsida</taxon>
        <taxon>eudicotyledons</taxon>
        <taxon>Gunneridae</taxon>
        <taxon>Pentapetalae</taxon>
        <taxon>rosids</taxon>
        <taxon>fabids</taxon>
        <taxon>Malpighiales</taxon>
        <taxon>Rhizophoraceae</taxon>
        <taxon>Rhizophora</taxon>
    </lineage>
</organism>
<dbReference type="InterPro" id="IPR046848">
    <property type="entry name" value="E_motif"/>
</dbReference>
<feature type="repeat" description="PPR" evidence="2">
    <location>
        <begin position="5"/>
        <end position="39"/>
    </location>
</feature>
<evidence type="ECO:0000313" key="3">
    <source>
        <dbReference type="EMBL" id="MBW83434.1"/>
    </source>
</evidence>
<evidence type="ECO:0000256" key="1">
    <source>
        <dbReference type="ARBA" id="ARBA00022737"/>
    </source>
</evidence>
<dbReference type="NCBIfam" id="TIGR00756">
    <property type="entry name" value="PPR"/>
    <property type="match status" value="1"/>
</dbReference>
<dbReference type="Pfam" id="PF13041">
    <property type="entry name" value="PPR_2"/>
    <property type="match status" value="1"/>
</dbReference>
<dbReference type="EMBL" id="GGEC01002951">
    <property type="protein sequence ID" value="MBW83434.1"/>
    <property type="molecule type" value="Transcribed_RNA"/>
</dbReference>
<dbReference type="AlphaFoldDB" id="A0A2P2IQE2"/>
<dbReference type="PANTHER" id="PTHR47926">
    <property type="entry name" value="PENTATRICOPEPTIDE REPEAT-CONTAINING PROTEIN"/>
    <property type="match status" value="1"/>
</dbReference>
<accession>A0A2P2IQE2</accession>
<evidence type="ECO:0000256" key="2">
    <source>
        <dbReference type="PROSITE-ProRule" id="PRU00708"/>
    </source>
</evidence>
<proteinExistence type="predicted"/>
<dbReference type="Pfam" id="PF01535">
    <property type="entry name" value="PPR"/>
    <property type="match status" value="1"/>
</dbReference>
<dbReference type="Pfam" id="PF20431">
    <property type="entry name" value="E_motif"/>
    <property type="match status" value="1"/>
</dbReference>
<dbReference type="FunFam" id="1.25.40.10:FF:001681">
    <property type="entry name" value="Pentatricopeptide repeat-containing protein At4g33170 family"/>
    <property type="match status" value="1"/>
</dbReference>
<name>A0A2P2IQE2_RHIMU</name>
<dbReference type="InterPro" id="IPR002885">
    <property type="entry name" value="PPR_rpt"/>
</dbReference>
<dbReference type="InterPro" id="IPR046960">
    <property type="entry name" value="PPR_At4g14850-like_plant"/>
</dbReference>
<dbReference type="GO" id="GO:0003723">
    <property type="term" value="F:RNA binding"/>
    <property type="evidence" value="ECO:0007669"/>
    <property type="project" value="InterPro"/>
</dbReference>
<keyword evidence="1" id="KW-0677">Repeat</keyword>
<dbReference type="Gene3D" id="1.25.40.10">
    <property type="entry name" value="Tetratricopeptide repeat domain"/>
    <property type="match status" value="1"/>
</dbReference>
<sequence>MHDYSDVTWATMILGCAQNGQPKDALEIFEEMRMQGVKPNYVTFICVLYACSQGGFVAEGWNYFSSMSCDHGISPGEDHYACMVDLLGHAGHIEEAEDLILNMPFQPGLLVWQTLLSACQLHGDIQTGKRAAELAMDLDGKDSKTYVLFSNMFSCLRNWEAVGMLRKAMKDRDVQKMPGSSWIELENAHW</sequence>